<keyword evidence="1" id="KW-0175">Coiled coil</keyword>
<feature type="coiled-coil region" evidence="1">
    <location>
        <begin position="29"/>
        <end position="112"/>
    </location>
</feature>
<proteinExistence type="predicted"/>
<sequence>MAELKKKSSSPRELGEAISGLFGHLHKTELTYERRLSRYEKEVQELKELIRYLESQNEQLKRRMEDAPREFRNLENKLREANEQLVRAYHQNEKLVTALYEAREQIQALKEEVDKLCAPPSGF</sequence>
<dbReference type="Gene3D" id="1.20.5.170">
    <property type="match status" value="1"/>
</dbReference>
<evidence type="ECO:0000313" key="2">
    <source>
        <dbReference type="EMBL" id="GFP34789.1"/>
    </source>
</evidence>
<dbReference type="EMBL" id="BLSB01000023">
    <property type="protein sequence ID" value="GFP34789.1"/>
    <property type="molecule type" value="Genomic_DNA"/>
</dbReference>
<protein>
    <submittedName>
        <fullName evidence="2">Proteasome-associated ATPase</fullName>
    </submittedName>
</protein>
<name>A0A6V8PQ54_9ACTN</name>
<reference evidence="2 3" key="1">
    <citation type="journal article" date="2020" name="Front. Microbiol.">
        <title>Single-cell genomics of novel Actinobacteria with the Wood-Ljungdahl pathway discovered in a serpentinizing system.</title>
        <authorList>
            <person name="Merino N."/>
            <person name="Kawai M."/>
            <person name="Boyd E.S."/>
            <person name="Colman D.R."/>
            <person name="McGlynn S.E."/>
            <person name="Nealson K.H."/>
            <person name="Kurokawa K."/>
            <person name="Hongoh Y."/>
        </authorList>
    </citation>
    <scope>NUCLEOTIDE SEQUENCE [LARGE SCALE GENOMIC DNA]</scope>
    <source>
        <strain evidence="2 3">S43</strain>
    </source>
</reference>
<evidence type="ECO:0000256" key="1">
    <source>
        <dbReference type="SAM" id="Coils"/>
    </source>
</evidence>
<gene>
    <name evidence="2" type="ORF">HKBW3S43_00581</name>
</gene>
<feature type="non-terminal residue" evidence="2">
    <location>
        <position position="123"/>
    </location>
</feature>
<comment type="caution">
    <text evidence="2">The sequence shown here is derived from an EMBL/GenBank/DDBJ whole genome shotgun (WGS) entry which is preliminary data.</text>
</comment>
<dbReference type="GO" id="GO:0000502">
    <property type="term" value="C:proteasome complex"/>
    <property type="evidence" value="ECO:0007669"/>
    <property type="project" value="UniProtKB-KW"/>
</dbReference>
<dbReference type="Proteomes" id="UP000576480">
    <property type="component" value="Unassembled WGS sequence"/>
</dbReference>
<evidence type="ECO:0000313" key="3">
    <source>
        <dbReference type="Proteomes" id="UP000576480"/>
    </source>
</evidence>
<accession>A0A6V8PQ54</accession>
<keyword evidence="2" id="KW-0647">Proteasome</keyword>
<organism evidence="2 3">
    <name type="scientific">Candidatus Hakubella thermalkaliphila</name>
    <dbReference type="NCBI Taxonomy" id="2754717"/>
    <lineage>
        <taxon>Bacteria</taxon>
        <taxon>Bacillati</taxon>
        <taxon>Actinomycetota</taxon>
        <taxon>Actinomycetota incertae sedis</taxon>
        <taxon>Candidatus Hakubellales</taxon>
        <taxon>Candidatus Hakubellaceae</taxon>
        <taxon>Candidatus Hakubella</taxon>
    </lineage>
</organism>
<dbReference type="AlphaFoldDB" id="A0A6V8PQ54"/>